<dbReference type="Pfam" id="PF15977">
    <property type="entry name" value="HTH_46"/>
    <property type="match status" value="1"/>
</dbReference>
<dbReference type="InterPro" id="IPR041687">
    <property type="entry name" value="HTH_46"/>
</dbReference>
<dbReference type="AlphaFoldDB" id="G9YB57"/>
<dbReference type="HOGENOM" id="CLU_080453_1_0_6"/>
<comment type="caution">
    <text evidence="2">The sequence shown here is derived from an EMBL/GenBank/DDBJ whole genome shotgun (WGS) entry which is preliminary data.</text>
</comment>
<evidence type="ECO:0000313" key="2">
    <source>
        <dbReference type="EMBL" id="EHM39497.1"/>
    </source>
</evidence>
<protein>
    <recommendedName>
        <fullName evidence="1">IprA winged helix-turn-helix domain-containing protein</fullName>
    </recommendedName>
</protein>
<dbReference type="Proteomes" id="UP000005959">
    <property type="component" value="Unassembled WGS sequence"/>
</dbReference>
<dbReference type="SUPFAM" id="SSF51206">
    <property type="entry name" value="cAMP-binding domain-like"/>
    <property type="match status" value="1"/>
</dbReference>
<gene>
    <name evidence="2" type="ORF">HMPREF0454_03836</name>
</gene>
<sequence>MSLMRNTILSHAKKIKINKGGIIYFKDNDSEESLCYMLISGVISMLKRSDNMIVLTFSDDFLLGDVHSVYYSSQYYLEAEVDSEILAIPSKDLSQVFTTQKHWEELTVNNAKILSRFFLRDEILLQDNSYAIIRSLIPIIMVLPDTVRNNCTLSSLIQKRVKISRSNVMRILAHLKANNYITLNKGRLISAKILPDNMKIPLN</sequence>
<organism evidence="2 3">
    <name type="scientific">Hafnia alvei ATCC 51873</name>
    <dbReference type="NCBI Taxonomy" id="1002364"/>
    <lineage>
        <taxon>Bacteria</taxon>
        <taxon>Pseudomonadati</taxon>
        <taxon>Pseudomonadota</taxon>
        <taxon>Gammaproteobacteria</taxon>
        <taxon>Enterobacterales</taxon>
        <taxon>Hafniaceae</taxon>
        <taxon>Hafnia</taxon>
    </lineage>
</organism>
<dbReference type="InterPro" id="IPR014710">
    <property type="entry name" value="RmlC-like_jellyroll"/>
</dbReference>
<reference evidence="2 3" key="1">
    <citation type="submission" date="2011-08" db="EMBL/GenBank/DDBJ databases">
        <authorList>
            <person name="Weinstock G."/>
            <person name="Sodergren E."/>
            <person name="Clifton S."/>
            <person name="Fulton L."/>
            <person name="Fulton B."/>
            <person name="Courtney L."/>
            <person name="Fronick C."/>
            <person name="Harrison M."/>
            <person name="Strong C."/>
            <person name="Farmer C."/>
            <person name="Delahaunty K."/>
            <person name="Markovic C."/>
            <person name="Hall O."/>
            <person name="Minx P."/>
            <person name="Tomlinson C."/>
            <person name="Mitreva M."/>
            <person name="Hou S."/>
            <person name="Chen J."/>
            <person name="Wollam A."/>
            <person name="Pepin K.H."/>
            <person name="Johnson M."/>
            <person name="Bhonagiri V."/>
            <person name="Zhang X."/>
            <person name="Suruliraj S."/>
            <person name="Warren W."/>
            <person name="Chinwalla A."/>
            <person name="Mardis E.R."/>
            <person name="Wilson R.K."/>
        </authorList>
    </citation>
    <scope>NUCLEOTIDE SEQUENCE [LARGE SCALE GENOMIC DNA]</scope>
    <source>
        <strain evidence="2 3">ATCC 51873</strain>
    </source>
</reference>
<name>G9YB57_HAFAL</name>
<dbReference type="InterPro" id="IPR018490">
    <property type="entry name" value="cNMP-bd_dom_sf"/>
</dbReference>
<evidence type="ECO:0000313" key="3">
    <source>
        <dbReference type="Proteomes" id="UP000005959"/>
    </source>
</evidence>
<evidence type="ECO:0000259" key="1">
    <source>
        <dbReference type="Pfam" id="PF15977"/>
    </source>
</evidence>
<feature type="domain" description="IprA winged helix-turn-helix" evidence="1">
    <location>
        <begin position="129"/>
        <end position="195"/>
    </location>
</feature>
<accession>G9YB57</accession>
<proteinExistence type="predicted"/>
<dbReference type="EMBL" id="AGCI01000092">
    <property type="protein sequence ID" value="EHM39497.1"/>
    <property type="molecule type" value="Genomic_DNA"/>
</dbReference>
<dbReference type="Gene3D" id="2.60.120.10">
    <property type="entry name" value="Jelly Rolls"/>
    <property type="match status" value="1"/>
</dbReference>
<dbReference type="PATRIC" id="fig|1002364.3.peg.3456"/>